<proteinExistence type="predicted"/>
<dbReference type="EMBL" id="FUIE01000015">
    <property type="protein sequence ID" value="SJM49911.1"/>
    <property type="molecule type" value="Genomic_DNA"/>
</dbReference>
<dbReference type="Proteomes" id="UP000195766">
    <property type="component" value="Unassembled WGS sequence"/>
</dbReference>
<evidence type="ECO:0008006" key="3">
    <source>
        <dbReference type="Google" id="ProtNLM"/>
    </source>
</evidence>
<name>A0A1R4F218_BREDI</name>
<accession>A0A1R4F218</accession>
<dbReference type="AlphaFoldDB" id="A0A1R4F218"/>
<organism evidence="1 2">
    <name type="scientific">Brevundimonas diminuta 3F5N</name>
    <dbReference type="NCBI Taxonomy" id="1255603"/>
    <lineage>
        <taxon>Bacteria</taxon>
        <taxon>Pseudomonadati</taxon>
        <taxon>Pseudomonadota</taxon>
        <taxon>Alphaproteobacteria</taxon>
        <taxon>Caulobacterales</taxon>
        <taxon>Caulobacteraceae</taxon>
        <taxon>Brevundimonas</taxon>
    </lineage>
</organism>
<reference evidence="1 2" key="1">
    <citation type="submission" date="2017-02" db="EMBL/GenBank/DDBJ databases">
        <authorList>
            <person name="Peterson S.W."/>
        </authorList>
    </citation>
    <scope>NUCLEOTIDE SEQUENCE [LARGE SCALE GENOMIC DNA]</scope>
    <source>
        <strain evidence="1 2">3F5N</strain>
    </source>
</reference>
<sequence length="80" mass="8526">MMAAHDEHNKLATDFVMKVGKGTRTYSEVCVVLETIILGAMRLLVGIYGLRPSTASGLVEAAVQSAVERFTAPSDKEGGE</sequence>
<evidence type="ECO:0000313" key="2">
    <source>
        <dbReference type="Proteomes" id="UP000195766"/>
    </source>
</evidence>
<evidence type="ECO:0000313" key="1">
    <source>
        <dbReference type="EMBL" id="SJM49911.1"/>
    </source>
</evidence>
<protein>
    <recommendedName>
        <fullName evidence="3">Transcriptional regulator, TetR family</fullName>
    </recommendedName>
</protein>
<gene>
    <name evidence="1" type="ORF">FM111_02120</name>
</gene>